<dbReference type="Gene3D" id="3.40.50.1950">
    <property type="entry name" value="Flavin prenyltransferase-like"/>
    <property type="match status" value="1"/>
</dbReference>
<evidence type="ECO:0000313" key="3">
    <source>
        <dbReference type="Proteomes" id="UP000886667"/>
    </source>
</evidence>
<sequence>MAKYDRPREAWAITGSGHYLKESLALAEQRPEVDLFLSKAAAEVLPMYDIDLQVLREQFTCFRDTTASASPVGLFYQGRYDRLIIAPATSNTVAKMVWGIADTLVTNIYAQAGKCRIPSIVFACDTEAEMMTEAPGGEVPVYPRKIDLENVTRLQSFEYTTVATSFSQLVAALEDS</sequence>
<dbReference type="GO" id="GO:0003824">
    <property type="term" value="F:catalytic activity"/>
    <property type="evidence" value="ECO:0007669"/>
    <property type="project" value="InterPro"/>
</dbReference>
<dbReference type="EMBL" id="JAEPCM010000331">
    <property type="protein sequence ID" value="MCG7946654.1"/>
    <property type="molecule type" value="Genomic_DNA"/>
</dbReference>
<protein>
    <submittedName>
        <fullName evidence="2">Flavoprotein</fullName>
    </submittedName>
</protein>
<dbReference type="Pfam" id="PF02441">
    <property type="entry name" value="Flavoprotein"/>
    <property type="match status" value="1"/>
</dbReference>
<proteinExistence type="predicted"/>
<evidence type="ECO:0000259" key="1">
    <source>
        <dbReference type="Pfam" id="PF02441"/>
    </source>
</evidence>
<reference evidence="2" key="1">
    <citation type="journal article" date="2021" name="Proc. Natl. Acad. Sci. U.S.A.">
        <title>Global biogeography of chemosynthetic symbionts reveals both localized and globally distributed symbiont groups. .</title>
        <authorList>
            <person name="Osvatic J.T."/>
            <person name="Wilkins L.G.E."/>
            <person name="Leibrecht L."/>
            <person name="Leray M."/>
            <person name="Zauner S."/>
            <person name="Polzin J."/>
            <person name="Camacho Y."/>
            <person name="Gros O."/>
            <person name="van Gils J.A."/>
            <person name="Eisen J.A."/>
            <person name="Petersen J.M."/>
            <person name="Yuen B."/>
        </authorList>
    </citation>
    <scope>NUCLEOTIDE SEQUENCE</scope>
    <source>
        <strain evidence="2">MAGclacostrist064TRANS</strain>
    </source>
</reference>
<name>A0A9E4U158_9GAMM</name>
<dbReference type="Proteomes" id="UP000886667">
    <property type="component" value="Unassembled WGS sequence"/>
</dbReference>
<evidence type="ECO:0000313" key="2">
    <source>
        <dbReference type="EMBL" id="MCG7946654.1"/>
    </source>
</evidence>
<dbReference type="InterPro" id="IPR036551">
    <property type="entry name" value="Flavin_trans-like"/>
</dbReference>
<dbReference type="AlphaFoldDB" id="A0A9E4U158"/>
<dbReference type="SUPFAM" id="SSF52507">
    <property type="entry name" value="Homo-oligomeric flavin-containing Cys decarboxylases, HFCD"/>
    <property type="match status" value="1"/>
</dbReference>
<accession>A0A9E4U158</accession>
<feature type="domain" description="Flavoprotein" evidence="1">
    <location>
        <begin position="10"/>
        <end position="159"/>
    </location>
</feature>
<gene>
    <name evidence="2" type="ORF">JAZ07_09965</name>
</gene>
<organism evidence="2 3">
    <name type="scientific">Candidatus Thiodiazotropha taylori</name>
    <dbReference type="NCBI Taxonomy" id="2792791"/>
    <lineage>
        <taxon>Bacteria</taxon>
        <taxon>Pseudomonadati</taxon>
        <taxon>Pseudomonadota</taxon>
        <taxon>Gammaproteobacteria</taxon>
        <taxon>Chromatiales</taxon>
        <taxon>Sedimenticolaceae</taxon>
        <taxon>Candidatus Thiodiazotropha</taxon>
    </lineage>
</organism>
<dbReference type="InterPro" id="IPR003382">
    <property type="entry name" value="Flavoprotein"/>
</dbReference>
<comment type="caution">
    <text evidence="2">The sequence shown here is derived from an EMBL/GenBank/DDBJ whole genome shotgun (WGS) entry which is preliminary data.</text>
</comment>